<dbReference type="AlphaFoldDB" id="A0A1Y0EGM9"/>
<accession>A0A1Y0EGM9</accession>
<protein>
    <submittedName>
        <fullName evidence="1">Uncharacterized protein</fullName>
    </submittedName>
</protein>
<reference evidence="1 2" key="1">
    <citation type="submission" date="2017-05" db="EMBL/GenBank/DDBJ databases">
        <title>Genome Sequence of Loktanella vestfoldensis Strain SMR4r Isolated from a Culture of the Diatom Skeletonema marinoi.</title>
        <authorList>
            <person name="Topel M."/>
            <person name="Pinder M.I.M."/>
            <person name="Johansson O.N."/>
            <person name="Kourtchenko O."/>
            <person name="Godhe A."/>
            <person name="Clarke A.K."/>
        </authorList>
    </citation>
    <scope>NUCLEOTIDE SEQUENCE [LARGE SCALE GENOMIC DNA]</scope>
    <source>
        <strain evidence="1 2">SMR4r</strain>
    </source>
</reference>
<organism evidence="1 2">
    <name type="scientific">Yoonia vestfoldensis</name>
    <dbReference type="NCBI Taxonomy" id="245188"/>
    <lineage>
        <taxon>Bacteria</taxon>
        <taxon>Pseudomonadati</taxon>
        <taxon>Pseudomonadota</taxon>
        <taxon>Alphaproteobacteria</taxon>
        <taxon>Rhodobacterales</taxon>
        <taxon>Paracoccaceae</taxon>
        <taxon>Yoonia</taxon>
    </lineage>
</organism>
<dbReference type="Proteomes" id="UP000195273">
    <property type="component" value="Chromosome"/>
</dbReference>
<gene>
    <name evidence="1" type="ORF">LOKVESSMR4R_03327</name>
</gene>
<sequence>MNDILVPADPADLIDRIVALQLRIDAMDDPSLQSELRRQHGLLSRLADRIMPPDDILPDLIQQLGDARRDLASLLTDLQICDARKDYGIAFVAMSQALLAAIASVEEARKGINQCYARHAARSATDGWPEN</sequence>
<keyword evidence="2" id="KW-1185">Reference proteome</keyword>
<dbReference type="KEGG" id="lvs:LOKVESSMR4R_03327"/>
<proteinExistence type="predicted"/>
<dbReference type="OrthoDB" id="9155693at2"/>
<name>A0A1Y0EGM9_9RHOB</name>
<dbReference type="EMBL" id="CP021431">
    <property type="protein sequence ID" value="ARU02600.1"/>
    <property type="molecule type" value="Genomic_DNA"/>
</dbReference>
<dbReference type="RefSeq" id="WP_087210835.1">
    <property type="nucleotide sequence ID" value="NZ_CP021431.1"/>
</dbReference>
<evidence type="ECO:0000313" key="1">
    <source>
        <dbReference type="EMBL" id="ARU02600.1"/>
    </source>
</evidence>
<evidence type="ECO:0000313" key="2">
    <source>
        <dbReference type="Proteomes" id="UP000195273"/>
    </source>
</evidence>